<dbReference type="InterPro" id="IPR036388">
    <property type="entry name" value="WH-like_DNA-bd_sf"/>
</dbReference>
<dbReference type="InterPro" id="IPR009374">
    <property type="entry name" value="eIF3k"/>
</dbReference>
<comment type="similarity">
    <text evidence="5">Belongs to the eIF-3 subunit K family.</text>
</comment>
<proteinExistence type="inferred from homology"/>
<dbReference type="OrthoDB" id="337745at2759"/>
<comment type="function">
    <text evidence="5">Component of the eukaryotic translation initiation factor 3 (eIF-3) complex, which is involved in protein synthesis of a specialized repertoire of mRNAs and, together with other initiation factors, stimulates binding of mRNA and methionyl-tRNAi to the 40S ribosome. The eIF-3 complex specifically targets and initiates translation of a subset of mRNAs involved in cell proliferation.</text>
</comment>
<dbReference type="Gene3D" id="1.10.10.10">
    <property type="entry name" value="Winged helix-like DNA-binding domain superfamily/Winged helix DNA-binding domain"/>
    <property type="match status" value="1"/>
</dbReference>
<evidence type="ECO:0000256" key="2">
    <source>
        <dbReference type="ARBA" id="ARBA00022540"/>
    </source>
</evidence>
<dbReference type="HAMAP" id="MF_03010">
    <property type="entry name" value="eIF3k"/>
    <property type="match status" value="1"/>
</dbReference>
<dbReference type="InterPro" id="IPR033464">
    <property type="entry name" value="CSN8_PSD8_EIF3K"/>
</dbReference>
<reference evidence="7" key="1">
    <citation type="submission" date="2015-07" db="EMBL/GenBank/DDBJ databases">
        <title>MeaNS - Measles Nucleotide Surveillance Program.</title>
        <authorList>
            <person name="Tran T."/>
            <person name="Druce J."/>
        </authorList>
    </citation>
    <scope>NUCLEOTIDE SEQUENCE</scope>
    <source>
        <strain evidence="7">UCB-OBI-ISO-001</strain>
        <tissue evidence="7">Gonad</tissue>
    </source>
</reference>
<dbReference type="InterPro" id="IPR016020">
    <property type="entry name" value="Transl_init_fac_sub12_N_euk"/>
</dbReference>
<keyword evidence="3 5" id="KW-0648">Protein biosynthesis</keyword>
<dbReference type="GO" id="GO:0016282">
    <property type="term" value="C:eukaryotic 43S preinitiation complex"/>
    <property type="evidence" value="ECO:0007669"/>
    <property type="project" value="UniProtKB-UniRule"/>
</dbReference>
<keyword evidence="2 5" id="KW-0396">Initiation factor</keyword>
<dbReference type="InterPro" id="IPR016024">
    <property type="entry name" value="ARM-type_fold"/>
</dbReference>
<evidence type="ECO:0000256" key="3">
    <source>
        <dbReference type="ARBA" id="ARBA00022917"/>
    </source>
</evidence>
<name>A0A0L8FVJ9_OCTBM</name>
<gene>
    <name evidence="7" type="ORF">OCBIM_22006703mg</name>
</gene>
<dbReference type="GO" id="GO:0003723">
    <property type="term" value="F:RNA binding"/>
    <property type="evidence" value="ECO:0007669"/>
    <property type="project" value="UniProtKB-UniRule"/>
</dbReference>
<evidence type="ECO:0000256" key="4">
    <source>
        <dbReference type="ARBA" id="ARBA00057041"/>
    </source>
</evidence>
<comment type="subcellular location">
    <subcellularLocation>
        <location evidence="5">Cytoplasm</location>
    </subcellularLocation>
</comment>
<dbReference type="GO" id="GO:0003743">
    <property type="term" value="F:translation initiation factor activity"/>
    <property type="evidence" value="ECO:0007669"/>
    <property type="project" value="UniProtKB-UniRule"/>
</dbReference>
<accession>A0A0L8FVJ9</accession>
<keyword evidence="1 5" id="KW-0963">Cytoplasm</keyword>
<dbReference type="SUPFAM" id="SSF48371">
    <property type="entry name" value="ARM repeat"/>
    <property type="match status" value="1"/>
</dbReference>
<dbReference type="FunFam" id="1.25.40.250:FF:000001">
    <property type="entry name" value="Eukaryotic translation initiation factor 3 subunit K"/>
    <property type="match status" value="1"/>
</dbReference>
<dbReference type="FunFam" id="1.10.10.10:FF:000212">
    <property type="entry name" value="Eukaryotic translation initiation factor 3 subunit K"/>
    <property type="match status" value="1"/>
</dbReference>
<evidence type="ECO:0000259" key="6">
    <source>
        <dbReference type="PROSITE" id="PS50250"/>
    </source>
</evidence>
<dbReference type="GO" id="GO:0006446">
    <property type="term" value="P:regulation of translational initiation"/>
    <property type="evidence" value="ECO:0007669"/>
    <property type="project" value="InterPro"/>
</dbReference>
<dbReference type="PANTHER" id="PTHR13022">
    <property type="entry name" value="EUKARYOTIC TRANSLATION INITIATION FACTOR 3 SUBUNIT 11"/>
    <property type="match status" value="1"/>
</dbReference>
<comment type="subunit">
    <text evidence="5">Component of the eukaryotic translation initiation factor 3 (eIF-3) complex.</text>
</comment>
<sequence>MAEVMRATVASLLKGIDRYNPDNLTTLEQYVKMQVDENTYDLEANLAVLKLYQFNPGNYNESVTIYILLKALTNLPHTDFNLCHCFLSAKNLNSEDVQKVFFLADLLEKCQFKTFWKCNDFFSSAALLQILAHIDDLPHMVYDVVGFEDSIRKYICHVIGICYDTISRKVFAELLGCIPEMQLNQWIAKYGWKLIDSDTIFIAVQEENIKTKNIKETITLENVAAIMTMASKGQLVPPVAPQ</sequence>
<protein>
    <recommendedName>
        <fullName evidence="5">Eukaryotic translation initiation factor 3 subunit K</fullName>
        <shortName evidence="5">eIF3k</shortName>
    </recommendedName>
    <alternativeName>
        <fullName evidence="5">eIF-3 p25</fullName>
    </alternativeName>
</protein>
<dbReference type="EMBL" id="KQ426075">
    <property type="protein sequence ID" value="KOF68683.1"/>
    <property type="molecule type" value="Genomic_DNA"/>
</dbReference>
<dbReference type="Gene3D" id="1.25.40.250">
    <property type="entry name" value="ARM repeat, domain 1"/>
    <property type="match status" value="1"/>
</dbReference>
<dbReference type="InterPro" id="IPR000717">
    <property type="entry name" value="PCI_dom"/>
</dbReference>
<dbReference type="GO" id="GO:0005852">
    <property type="term" value="C:eukaryotic translation initiation factor 3 complex"/>
    <property type="evidence" value="ECO:0007669"/>
    <property type="project" value="UniProtKB-UniRule"/>
</dbReference>
<dbReference type="PROSITE" id="PS50250">
    <property type="entry name" value="PCI"/>
    <property type="match status" value="1"/>
</dbReference>
<dbReference type="GO" id="GO:0043022">
    <property type="term" value="F:ribosome binding"/>
    <property type="evidence" value="ECO:0007669"/>
    <property type="project" value="InterPro"/>
</dbReference>
<dbReference type="GO" id="GO:0033290">
    <property type="term" value="C:eukaryotic 48S preinitiation complex"/>
    <property type="evidence" value="ECO:0007669"/>
    <property type="project" value="UniProtKB-UniRule"/>
</dbReference>
<evidence type="ECO:0000313" key="7">
    <source>
        <dbReference type="EMBL" id="KOF68683.1"/>
    </source>
</evidence>
<evidence type="ECO:0000256" key="1">
    <source>
        <dbReference type="ARBA" id="ARBA00022490"/>
    </source>
</evidence>
<dbReference type="Pfam" id="PF10075">
    <property type="entry name" value="CSN8_PSD8_EIF3K"/>
    <property type="match status" value="1"/>
</dbReference>
<dbReference type="PANTHER" id="PTHR13022:SF0">
    <property type="entry name" value="EUKARYOTIC TRANSLATION INITIATION FACTOR 3 SUBUNIT K"/>
    <property type="match status" value="1"/>
</dbReference>
<dbReference type="GO" id="GO:0001732">
    <property type="term" value="P:formation of cytoplasmic translation initiation complex"/>
    <property type="evidence" value="ECO:0007669"/>
    <property type="project" value="UniProtKB-UniRule"/>
</dbReference>
<dbReference type="SUPFAM" id="SSF46785">
    <property type="entry name" value="Winged helix' DNA-binding domain"/>
    <property type="match status" value="1"/>
</dbReference>
<dbReference type="STRING" id="37653.A0A0L8FVJ9"/>
<feature type="domain" description="PCI" evidence="6">
    <location>
        <begin position="40"/>
        <end position="218"/>
    </location>
</feature>
<evidence type="ECO:0000256" key="5">
    <source>
        <dbReference type="HAMAP-Rule" id="MF_03010"/>
    </source>
</evidence>
<organism evidence="7">
    <name type="scientific">Octopus bimaculoides</name>
    <name type="common">California two-spotted octopus</name>
    <dbReference type="NCBI Taxonomy" id="37653"/>
    <lineage>
        <taxon>Eukaryota</taxon>
        <taxon>Metazoa</taxon>
        <taxon>Spiralia</taxon>
        <taxon>Lophotrochozoa</taxon>
        <taxon>Mollusca</taxon>
        <taxon>Cephalopoda</taxon>
        <taxon>Coleoidea</taxon>
        <taxon>Octopodiformes</taxon>
        <taxon>Octopoda</taxon>
        <taxon>Incirrata</taxon>
        <taxon>Octopodidae</taxon>
        <taxon>Octopus</taxon>
    </lineage>
</organism>
<comment type="function">
    <text evidence="4">Component of the eukaryotic translation initiation factor 3 (eIF-3) complex, which is required for several steps in the initiation of protein synthesis. The eIF-3 complex associates with the 40S ribosome and facilitates the recruitment of eIF-1, eIF-1A, eIF-2:GTP:methionyl-tRNAi and eIF-5 to form the 43S pre-initiation complex (43S PIC). The eIF-3 complex stimulates mRNA recruitment to the 43S PIC and scanning of the mRNA for AUG recognition. The eIF-3 complex is also required for disassembly and recycling of post-termination ribosomal complexes and subsequently prevents premature joining of the 40S and 60S ribosomal subunits prior to initiation. The eIF-3 complex specifically targets and initiates translation of a subset of mRNAs involved in cell proliferation, including cell cycling, differentiation and apoptosis, and uses different modes of RNA stem-loop binding to exert either translational activation or repression.</text>
</comment>
<dbReference type="InterPro" id="IPR036390">
    <property type="entry name" value="WH_DNA-bd_sf"/>
</dbReference>
<dbReference type="AlphaFoldDB" id="A0A0L8FVJ9"/>